<dbReference type="Proteomes" id="UP000640866">
    <property type="component" value="Unassembled WGS sequence"/>
</dbReference>
<evidence type="ECO:0000313" key="5">
    <source>
        <dbReference type="EMBL" id="MBE0981431.1"/>
    </source>
</evidence>
<evidence type="ECO:0000259" key="4">
    <source>
        <dbReference type="PROSITE" id="PS51898"/>
    </source>
</evidence>
<dbReference type="SUPFAM" id="SSF56349">
    <property type="entry name" value="DNA breaking-rejoining enzymes"/>
    <property type="match status" value="1"/>
</dbReference>
<reference evidence="5" key="1">
    <citation type="submission" date="2020-09" db="EMBL/GenBank/DDBJ databases">
        <title>Emerging polyconal dissemination of OXA-244-producing E. coli in France.</title>
        <authorList>
            <person name="Emeraud C."/>
            <person name="Girlich D."/>
            <person name="Bonnin R.A."/>
            <person name="Jousset A.B."/>
            <person name="Naas T."/>
            <person name="Dortet L."/>
        </authorList>
    </citation>
    <scope>NUCLEOTIDE SEQUENCE</scope>
    <source>
        <strain evidence="5">225E3</strain>
    </source>
</reference>
<comment type="caution">
    <text evidence="5">The sequence shown here is derived from an EMBL/GenBank/DDBJ whole genome shotgun (WGS) entry which is preliminary data.</text>
</comment>
<feature type="non-terminal residue" evidence="5">
    <location>
        <position position="1"/>
    </location>
</feature>
<dbReference type="GO" id="GO:0003677">
    <property type="term" value="F:DNA binding"/>
    <property type="evidence" value="ECO:0007669"/>
    <property type="project" value="InterPro"/>
</dbReference>
<dbReference type="InterPro" id="IPR002104">
    <property type="entry name" value="Integrase_catalytic"/>
</dbReference>
<dbReference type="GO" id="GO:0015074">
    <property type="term" value="P:DNA integration"/>
    <property type="evidence" value="ECO:0007669"/>
    <property type="project" value="UniProtKB-KW"/>
</dbReference>
<keyword evidence="2" id="KW-0229">DNA integration</keyword>
<keyword evidence="3" id="KW-0233">DNA recombination</keyword>
<sequence>DTPLKALPVERLSEFLNWWETTSNISMRFSLLFQIVTMVRPCEAREAKWEEIDLENCIWTIPPERMKCGREHVVPLSRQAVDILSEMNKIKCGSYIFFSPKNPGKAISSVLRHKCFREGPFYGVATAHGFRAMWSTLLNEEGFNPDVIEAALAHKSGDAIRDIYNRSKYFEQRKIMMQWIGDFVDDARKGIIRRSGGHQGLKVVNM</sequence>
<dbReference type="PROSITE" id="PS51898">
    <property type="entry name" value="TYR_RECOMBINASE"/>
    <property type="match status" value="1"/>
</dbReference>
<dbReference type="Gene3D" id="1.10.443.10">
    <property type="entry name" value="Intergrase catalytic core"/>
    <property type="match status" value="1"/>
</dbReference>
<proteinExistence type="inferred from homology"/>
<evidence type="ECO:0000256" key="1">
    <source>
        <dbReference type="ARBA" id="ARBA00008857"/>
    </source>
</evidence>
<dbReference type="PANTHER" id="PTHR30629:SF2">
    <property type="entry name" value="PROPHAGE INTEGRASE INTS-RELATED"/>
    <property type="match status" value="1"/>
</dbReference>
<dbReference type="InterPro" id="IPR013762">
    <property type="entry name" value="Integrase-like_cat_sf"/>
</dbReference>
<dbReference type="Pfam" id="PF00589">
    <property type="entry name" value="Phage_integrase"/>
    <property type="match status" value="1"/>
</dbReference>
<evidence type="ECO:0000256" key="2">
    <source>
        <dbReference type="ARBA" id="ARBA00022908"/>
    </source>
</evidence>
<dbReference type="InterPro" id="IPR011010">
    <property type="entry name" value="DNA_brk_join_enz"/>
</dbReference>
<dbReference type="InterPro" id="IPR050808">
    <property type="entry name" value="Phage_Integrase"/>
</dbReference>
<feature type="domain" description="Tyr recombinase" evidence="4">
    <location>
        <begin position="2"/>
        <end position="177"/>
    </location>
</feature>
<name>A0AAP1RC08_ECOLX</name>
<dbReference type="EMBL" id="JACZOI010000861">
    <property type="protein sequence ID" value="MBE0981431.1"/>
    <property type="molecule type" value="Genomic_DNA"/>
</dbReference>
<dbReference type="PANTHER" id="PTHR30629">
    <property type="entry name" value="PROPHAGE INTEGRASE"/>
    <property type="match status" value="1"/>
</dbReference>
<dbReference type="AlphaFoldDB" id="A0AAP1RC08"/>
<evidence type="ECO:0000313" key="6">
    <source>
        <dbReference type="Proteomes" id="UP000640866"/>
    </source>
</evidence>
<gene>
    <name evidence="5" type="ORF">IH772_30695</name>
</gene>
<accession>A0AAP1RC08</accession>
<dbReference type="CDD" id="cd00801">
    <property type="entry name" value="INT_P4_C"/>
    <property type="match status" value="1"/>
</dbReference>
<organism evidence="5 6">
    <name type="scientific">Escherichia coli</name>
    <dbReference type="NCBI Taxonomy" id="562"/>
    <lineage>
        <taxon>Bacteria</taxon>
        <taxon>Pseudomonadati</taxon>
        <taxon>Pseudomonadota</taxon>
        <taxon>Gammaproteobacteria</taxon>
        <taxon>Enterobacterales</taxon>
        <taxon>Enterobacteriaceae</taxon>
        <taxon>Escherichia</taxon>
    </lineage>
</organism>
<evidence type="ECO:0000256" key="3">
    <source>
        <dbReference type="ARBA" id="ARBA00023172"/>
    </source>
</evidence>
<protein>
    <submittedName>
        <fullName evidence="5">Site-specific integrase</fullName>
    </submittedName>
</protein>
<dbReference type="GO" id="GO:0006310">
    <property type="term" value="P:DNA recombination"/>
    <property type="evidence" value="ECO:0007669"/>
    <property type="project" value="UniProtKB-KW"/>
</dbReference>
<dbReference type="RefSeq" id="WP_192525644.1">
    <property type="nucleotide sequence ID" value="NZ_JACZOI010000861.1"/>
</dbReference>
<comment type="similarity">
    <text evidence="1">Belongs to the 'phage' integrase family.</text>
</comment>